<accession>A0ABV6ZW33</accession>
<evidence type="ECO:0000313" key="3">
    <source>
        <dbReference type="EMBL" id="MFC2925616.1"/>
    </source>
</evidence>
<evidence type="ECO:0000256" key="1">
    <source>
        <dbReference type="SAM" id="MobiDB-lite"/>
    </source>
</evidence>
<dbReference type="Proteomes" id="UP001595379">
    <property type="component" value="Unassembled WGS sequence"/>
</dbReference>
<protein>
    <submittedName>
        <fullName evidence="3">DUF5681 domain-containing protein</fullName>
    </submittedName>
</protein>
<dbReference type="RefSeq" id="WP_343165381.1">
    <property type="nucleotide sequence ID" value="NZ_JBHRSV010000005.1"/>
</dbReference>
<reference evidence="4" key="1">
    <citation type="journal article" date="2019" name="Int. J. Syst. Evol. Microbiol.">
        <title>The Global Catalogue of Microorganisms (GCM) 10K type strain sequencing project: providing services to taxonomists for standard genome sequencing and annotation.</title>
        <authorList>
            <consortium name="The Broad Institute Genomics Platform"/>
            <consortium name="The Broad Institute Genome Sequencing Center for Infectious Disease"/>
            <person name="Wu L."/>
            <person name="Ma J."/>
        </authorList>
    </citation>
    <scope>NUCLEOTIDE SEQUENCE [LARGE SCALE GENOMIC DNA]</scope>
    <source>
        <strain evidence="4">KCTC 52487</strain>
    </source>
</reference>
<feature type="domain" description="DUF5681" evidence="2">
    <location>
        <begin position="19"/>
        <end position="92"/>
    </location>
</feature>
<gene>
    <name evidence="3" type="ORF">ACFOOR_05815</name>
</gene>
<feature type="region of interest" description="Disordered" evidence="1">
    <location>
        <begin position="128"/>
        <end position="156"/>
    </location>
</feature>
<evidence type="ECO:0000259" key="2">
    <source>
        <dbReference type="Pfam" id="PF18932"/>
    </source>
</evidence>
<proteinExistence type="predicted"/>
<dbReference type="Pfam" id="PF18932">
    <property type="entry name" value="DUF5681"/>
    <property type="match status" value="1"/>
</dbReference>
<comment type="caution">
    <text evidence="3">The sequence shown here is derived from an EMBL/GenBank/DDBJ whole genome shotgun (WGS) entry which is preliminary data.</text>
</comment>
<organism evidence="3 4">
    <name type="scientific">Hyphobacterium vulgare</name>
    <dbReference type="NCBI Taxonomy" id="1736751"/>
    <lineage>
        <taxon>Bacteria</taxon>
        <taxon>Pseudomonadati</taxon>
        <taxon>Pseudomonadota</taxon>
        <taxon>Alphaproteobacteria</taxon>
        <taxon>Maricaulales</taxon>
        <taxon>Maricaulaceae</taxon>
        <taxon>Hyphobacterium</taxon>
    </lineage>
</organism>
<dbReference type="EMBL" id="JBHRSV010000005">
    <property type="protein sequence ID" value="MFC2925616.1"/>
    <property type="molecule type" value="Genomic_DNA"/>
</dbReference>
<dbReference type="InterPro" id="IPR043736">
    <property type="entry name" value="DUF5681"/>
</dbReference>
<name>A0ABV6ZW33_9PROT</name>
<feature type="region of interest" description="Disordered" evidence="1">
    <location>
        <begin position="1"/>
        <end position="43"/>
    </location>
</feature>
<sequence>MTDNPNSDEEPVGYGQPPRHSRFQPGQSGNPKGRPKGSKNVGSILRRLLDVEFPVSQRGVETTKSTREILIQRLIEKAARGDRKATEFILKLDMELDAIDALREASDKSRELSPSLKDVFKAFLERETAEAKRSEHRSGEAESDVSGGSDEEGEAP</sequence>
<feature type="compositionally biased region" description="Basic and acidic residues" evidence="1">
    <location>
        <begin position="128"/>
        <end position="140"/>
    </location>
</feature>
<evidence type="ECO:0000313" key="4">
    <source>
        <dbReference type="Proteomes" id="UP001595379"/>
    </source>
</evidence>
<feature type="compositionally biased region" description="Acidic residues" evidence="1">
    <location>
        <begin position="1"/>
        <end position="11"/>
    </location>
</feature>
<keyword evidence="4" id="KW-1185">Reference proteome</keyword>